<accession>A0A250VIM1</accession>
<keyword evidence="3" id="KW-0547">Nucleotide-binding</keyword>
<evidence type="ECO:0000313" key="4">
    <source>
        <dbReference type="Proteomes" id="UP000217446"/>
    </source>
</evidence>
<dbReference type="GO" id="GO:0005524">
    <property type="term" value="F:ATP binding"/>
    <property type="evidence" value="ECO:0007669"/>
    <property type="project" value="UniProtKB-KW"/>
</dbReference>
<dbReference type="InterPro" id="IPR000157">
    <property type="entry name" value="TIR_dom"/>
</dbReference>
<sequence>MDRDGLRARPDHDWQQAVVQALCDSPVLGDRSARAMLAELIGDRLGRPVALREQATTQLQLLELVRFCVREEIAANHGLSALADAVSLLEGRSRTADAVSELVRERVPREHALREQVVREHALREHVVRAAPPHAPSHTDRPVPLFLSCAGADLAWASWIAWHLEDVGVGVRLDLLDGPLSGLEQSERVLAVLSPAYVGSAPVQQAWQTVHRRSPEGMAELLVPVMVEPCRPPWPLSTVAHTDLTGLGEDAARTRLLDAVGVTRTVPTRHAAPPRFPDPAGRR</sequence>
<dbReference type="SUPFAM" id="SSF52200">
    <property type="entry name" value="Toll/Interleukin receptor TIR domain"/>
    <property type="match status" value="1"/>
</dbReference>
<organism evidence="3 4">
    <name type="scientific">Streptomyces olivochromogenes</name>
    <dbReference type="NCBI Taxonomy" id="1963"/>
    <lineage>
        <taxon>Bacteria</taxon>
        <taxon>Bacillati</taxon>
        <taxon>Actinomycetota</taxon>
        <taxon>Actinomycetes</taxon>
        <taxon>Kitasatosporales</taxon>
        <taxon>Streptomycetaceae</taxon>
        <taxon>Streptomyces</taxon>
    </lineage>
</organism>
<dbReference type="RefSeq" id="WP_067376400.1">
    <property type="nucleotide sequence ID" value="NZ_KQ948464.1"/>
</dbReference>
<comment type="caution">
    <text evidence="3">The sequence shown here is derived from an EMBL/GenBank/DDBJ whole genome shotgun (WGS) entry which is preliminary data.</text>
</comment>
<dbReference type="AlphaFoldDB" id="A0A250VIM1"/>
<dbReference type="InterPro" id="IPR045431">
    <property type="entry name" value="EAD2"/>
</dbReference>
<gene>
    <name evidence="3" type="ORF">SO3561_05576</name>
</gene>
<dbReference type="STRING" id="1963.AQJ27_32765"/>
<evidence type="ECO:0000313" key="3">
    <source>
        <dbReference type="EMBL" id="GAX54043.1"/>
    </source>
</evidence>
<dbReference type="Pfam" id="PF13676">
    <property type="entry name" value="TIR_2"/>
    <property type="match status" value="1"/>
</dbReference>
<dbReference type="Proteomes" id="UP000217446">
    <property type="component" value="Unassembled WGS sequence"/>
</dbReference>
<evidence type="ECO:0000259" key="2">
    <source>
        <dbReference type="Pfam" id="PF19956"/>
    </source>
</evidence>
<keyword evidence="4" id="KW-1185">Reference proteome</keyword>
<dbReference type="Pfam" id="PF19956">
    <property type="entry name" value="EAD2"/>
    <property type="match status" value="1"/>
</dbReference>
<dbReference type="GO" id="GO:0007165">
    <property type="term" value="P:signal transduction"/>
    <property type="evidence" value="ECO:0007669"/>
    <property type="project" value="InterPro"/>
</dbReference>
<dbReference type="EMBL" id="BDQI01000012">
    <property type="protein sequence ID" value="GAX54043.1"/>
    <property type="molecule type" value="Genomic_DNA"/>
</dbReference>
<dbReference type="Gene3D" id="3.40.50.10140">
    <property type="entry name" value="Toll/interleukin-1 receptor homology (TIR) domain"/>
    <property type="match status" value="1"/>
</dbReference>
<dbReference type="InterPro" id="IPR035897">
    <property type="entry name" value="Toll_tir_struct_dom_sf"/>
</dbReference>
<feature type="domain" description="TIR" evidence="1">
    <location>
        <begin position="146"/>
        <end position="256"/>
    </location>
</feature>
<evidence type="ECO:0000259" key="1">
    <source>
        <dbReference type="Pfam" id="PF13676"/>
    </source>
</evidence>
<reference evidence="4" key="1">
    <citation type="submission" date="2017-05" db="EMBL/GenBank/DDBJ databases">
        <title>Streptomyces olivochromogenes NBRC 3561 whole genome shotgun sequence.</title>
        <authorList>
            <person name="Dohra H."/>
            <person name="Kodani S."/>
        </authorList>
    </citation>
    <scope>NUCLEOTIDE SEQUENCE [LARGE SCALE GENOMIC DNA]</scope>
    <source>
        <strain evidence="4">NBRC 3561</strain>
    </source>
</reference>
<proteinExistence type="predicted"/>
<protein>
    <submittedName>
        <fullName evidence="3">ATP-binding protein</fullName>
    </submittedName>
</protein>
<feature type="domain" description="Effector-associated" evidence="2">
    <location>
        <begin position="19"/>
        <end position="104"/>
    </location>
</feature>
<name>A0A250VIM1_STROL</name>
<keyword evidence="3" id="KW-0067">ATP-binding</keyword>